<organism evidence="2 3">
    <name type="scientific">Ditylenchus destructor</name>
    <dbReference type="NCBI Taxonomy" id="166010"/>
    <lineage>
        <taxon>Eukaryota</taxon>
        <taxon>Metazoa</taxon>
        <taxon>Ecdysozoa</taxon>
        <taxon>Nematoda</taxon>
        <taxon>Chromadorea</taxon>
        <taxon>Rhabditida</taxon>
        <taxon>Tylenchina</taxon>
        <taxon>Tylenchomorpha</taxon>
        <taxon>Sphaerularioidea</taxon>
        <taxon>Anguinidae</taxon>
        <taxon>Anguininae</taxon>
        <taxon>Ditylenchus</taxon>
    </lineage>
</organism>
<dbReference type="AlphaFoldDB" id="A0AAD4NLY6"/>
<dbReference type="PANTHER" id="PTHR24367:SF319">
    <property type="entry name" value="LEUCINE-RICH REPEAT LGI FAMILY MEMBER 4"/>
    <property type="match status" value="1"/>
</dbReference>
<dbReference type="SUPFAM" id="SSF52058">
    <property type="entry name" value="L domain-like"/>
    <property type="match status" value="1"/>
</dbReference>
<reference evidence="2" key="1">
    <citation type="submission" date="2022-01" db="EMBL/GenBank/DDBJ databases">
        <title>Genome Sequence Resource for Two Populations of Ditylenchus destructor, the Migratory Endoparasitic Phytonematode.</title>
        <authorList>
            <person name="Zhang H."/>
            <person name="Lin R."/>
            <person name="Xie B."/>
        </authorList>
    </citation>
    <scope>NUCLEOTIDE SEQUENCE</scope>
    <source>
        <strain evidence="2">BazhouSP</strain>
    </source>
</reference>
<keyword evidence="1" id="KW-0812">Transmembrane</keyword>
<comment type="caution">
    <text evidence="2">The sequence shown here is derived from an EMBL/GenBank/DDBJ whole genome shotgun (WGS) entry which is preliminary data.</text>
</comment>
<keyword evidence="1" id="KW-1133">Transmembrane helix</keyword>
<evidence type="ECO:0000256" key="1">
    <source>
        <dbReference type="SAM" id="Phobius"/>
    </source>
</evidence>
<dbReference type="Gene3D" id="3.80.10.10">
    <property type="entry name" value="Ribonuclease Inhibitor"/>
    <property type="match status" value="2"/>
</dbReference>
<dbReference type="InterPro" id="IPR026906">
    <property type="entry name" value="LRR_5"/>
</dbReference>
<evidence type="ECO:0000313" key="2">
    <source>
        <dbReference type="EMBL" id="KAI1729280.1"/>
    </source>
</evidence>
<feature type="transmembrane region" description="Helical" evidence="1">
    <location>
        <begin position="385"/>
        <end position="403"/>
    </location>
</feature>
<protein>
    <submittedName>
        <fullName evidence="2">Leucine rich repeats (6 copies) domain-containing protein</fullName>
    </submittedName>
</protein>
<keyword evidence="3" id="KW-1185">Reference proteome</keyword>
<dbReference type="EMBL" id="JAKKPZ010000001">
    <property type="protein sequence ID" value="KAI1729280.1"/>
    <property type="molecule type" value="Genomic_DNA"/>
</dbReference>
<dbReference type="PANTHER" id="PTHR24367">
    <property type="entry name" value="LEUCINE-RICH REPEAT-CONTAINING PROTEIN"/>
    <property type="match status" value="1"/>
</dbReference>
<sequence>MFSGADKASPEECPKGCQCEGSHALRCENMELTRIPPNWPTYFETISLMNITSLNTLEKNAFRRYQNLQELSIERCPDLDVIDKYAFKGLRKLRFIAIKENPKLKELYKASFSGIGNEHAMKIHIQKNALERIRGLTFKNTNNLRELLVEDRCFEVDSFAFSAISKVDFLTIKGACSIEEKAFQNTSRVHNLNVFESSLDIKGKTFAELNHVNQIHIRDNRIGRIEEEAFAGLYTVGNAHFQSNQIGRILPRAFANAENLGTLMLSYNTVREPLESPECLINGAQKFVFTENTLHCSCDMRWIQFYQDQTLLSENYCGREEAFKALTYYKPIGCPPLAMGARMEEYQQLAVEFSSPPSVSSPPMLQEADFSQQIFNEPNTGTRAALIPVGSLYSAICLFFSIYT</sequence>
<evidence type="ECO:0000313" key="3">
    <source>
        <dbReference type="Proteomes" id="UP001201812"/>
    </source>
</evidence>
<keyword evidence="1" id="KW-0472">Membrane</keyword>
<dbReference type="InterPro" id="IPR051295">
    <property type="entry name" value="LGI_related"/>
</dbReference>
<proteinExistence type="predicted"/>
<name>A0AAD4NLY6_9BILA</name>
<dbReference type="InterPro" id="IPR032675">
    <property type="entry name" value="LRR_dom_sf"/>
</dbReference>
<accession>A0AAD4NLY6</accession>
<gene>
    <name evidence="2" type="ORF">DdX_01512</name>
</gene>
<dbReference type="Pfam" id="PF13306">
    <property type="entry name" value="LRR_5"/>
    <property type="match status" value="2"/>
</dbReference>
<dbReference type="Proteomes" id="UP001201812">
    <property type="component" value="Unassembled WGS sequence"/>
</dbReference>
<dbReference type="GO" id="GO:0005615">
    <property type="term" value="C:extracellular space"/>
    <property type="evidence" value="ECO:0007669"/>
    <property type="project" value="TreeGrafter"/>
</dbReference>